<evidence type="ECO:0000313" key="4">
    <source>
        <dbReference type="EMBL" id="THG33042.1"/>
    </source>
</evidence>
<comment type="pathway">
    <text evidence="1">Metabolic intermediate biosynthesis; chorismate biosynthesis; chorismate from D-erythrose 4-phosphate and phosphoenolpyruvate: step 4/7.</text>
</comment>
<dbReference type="PANTHER" id="PTHR21089">
    <property type="entry name" value="SHIKIMATE DEHYDROGENASE"/>
    <property type="match status" value="1"/>
</dbReference>
<dbReference type="Pfam" id="PF08501">
    <property type="entry name" value="Shikimate_dh_N"/>
    <property type="match status" value="1"/>
</dbReference>
<comment type="caution">
    <text evidence="4">The sequence shown here is derived from an EMBL/GenBank/DDBJ whole genome shotgun (WGS) entry which is preliminary data.</text>
</comment>
<dbReference type="InterPro" id="IPR036291">
    <property type="entry name" value="NAD(P)-bd_dom_sf"/>
</dbReference>
<dbReference type="GO" id="GO:0009423">
    <property type="term" value="P:chorismate biosynthetic process"/>
    <property type="evidence" value="ECO:0007669"/>
    <property type="project" value="TreeGrafter"/>
</dbReference>
<dbReference type="SUPFAM" id="SSF53223">
    <property type="entry name" value="Aminoacid dehydrogenase-like, N-terminal domain"/>
    <property type="match status" value="1"/>
</dbReference>
<accession>A0A4S4FSZ7</accession>
<dbReference type="AlphaFoldDB" id="A0A4S4FSZ7"/>
<dbReference type="Gene3D" id="3.40.50.10860">
    <property type="entry name" value="Leucine Dehydrogenase, chain A, domain 1"/>
    <property type="match status" value="1"/>
</dbReference>
<dbReference type="Gene3D" id="3.40.50.720">
    <property type="entry name" value="NAD(P)-binding Rossmann-like Domain"/>
    <property type="match status" value="1"/>
</dbReference>
<dbReference type="CDD" id="cd01065">
    <property type="entry name" value="NAD_bind_Shikimate_DH"/>
    <property type="match status" value="1"/>
</dbReference>
<proteinExistence type="predicted"/>
<dbReference type="PANTHER" id="PTHR21089:SF1">
    <property type="entry name" value="BIFUNCTIONAL 3-DEHYDROQUINATE DEHYDRATASE_SHIKIMATE DEHYDROGENASE, CHLOROPLASTIC"/>
    <property type="match status" value="1"/>
</dbReference>
<dbReference type="GO" id="GO:0050661">
    <property type="term" value="F:NADP binding"/>
    <property type="evidence" value="ECO:0007669"/>
    <property type="project" value="TreeGrafter"/>
</dbReference>
<dbReference type="InterPro" id="IPR046346">
    <property type="entry name" value="Aminoacid_DH-like_N_sf"/>
</dbReference>
<protein>
    <submittedName>
        <fullName evidence="4">Shikimate dehydrogenase</fullName>
    </submittedName>
</protein>
<dbReference type="SUPFAM" id="SSF51735">
    <property type="entry name" value="NAD(P)-binding Rossmann-fold domains"/>
    <property type="match status" value="1"/>
</dbReference>
<keyword evidence="5" id="KW-1185">Reference proteome</keyword>
<evidence type="ECO:0000256" key="2">
    <source>
        <dbReference type="ARBA" id="ARBA00023141"/>
    </source>
</evidence>
<keyword evidence="2" id="KW-0057">Aromatic amino acid biosynthesis</keyword>
<dbReference type="GO" id="GO:0004764">
    <property type="term" value="F:shikimate 3-dehydrogenase (NADP+) activity"/>
    <property type="evidence" value="ECO:0007669"/>
    <property type="project" value="InterPro"/>
</dbReference>
<dbReference type="EMBL" id="SSSM01000001">
    <property type="protein sequence ID" value="THG33042.1"/>
    <property type="molecule type" value="Genomic_DNA"/>
</dbReference>
<dbReference type="GO" id="GO:0009073">
    <property type="term" value="P:aromatic amino acid family biosynthetic process"/>
    <property type="evidence" value="ECO:0007669"/>
    <property type="project" value="UniProtKB-KW"/>
</dbReference>
<dbReference type="InterPro" id="IPR013708">
    <property type="entry name" value="Shikimate_DH-bd_N"/>
</dbReference>
<name>A0A4S4FSZ7_9MICO</name>
<feature type="domain" description="Shikimate dehydrogenase substrate binding N-terminal" evidence="3">
    <location>
        <begin position="23"/>
        <end position="104"/>
    </location>
</feature>
<keyword evidence="2" id="KW-0028">Amino-acid biosynthesis</keyword>
<dbReference type="Proteomes" id="UP000309133">
    <property type="component" value="Unassembled WGS sequence"/>
</dbReference>
<evidence type="ECO:0000259" key="3">
    <source>
        <dbReference type="Pfam" id="PF08501"/>
    </source>
</evidence>
<evidence type="ECO:0000256" key="1">
    <source>
        <dbReference type="ARBA" id="ARBA00004871"/>
    </source>
</evidence>
<dbReference type="GO" id="GO:0005829">
    <property type="term" value="C:cytosol"/>
    <property type="evidence" value="ECO:0007669"/>
    <property type="project" value="TreeGrafter"/>
</dbReference>
<evidence type="ECO:0000313" key="5">
    <source>
        <dbReference type="Proteomes" id="UP000309133"/>
    </source>
</evidence>
<gene>
    <name evidence="4" type="ORF">E6C64_01380</name>
</gene>
<dbReference type="GO" id="GO:0019632">
    <property type="term" value="P:shikimate metabolic process"/>
    <property type="evidence" value="ECO:0007669"/>
    <property type="project" value="TreeGrafter"/>
</dbReference>
<reference evidence="4 5" key="1">
    <citation type="submission" date="2019-04" db="EMBL/GenBank/DDBJ databases">
        <authorList>
            <person name="Jiang L."/>
        </authorList>
    </citation>
    <scope>NUCLEOTIDE SEQUENCE [LARGE SCALE GENOMIC DNA]</scope>
    <source>
        <strain evidence="4 5">YIM 131853</strain>
    </source>
</reference>
<sequence length="287" mass="30458">MARLDGRAPGVPVVPREHRRFAVLGSPIAHSKSPDLHAAASRVLGLDWSYGRQEIDQAGLADFVDGLDASWRGLSLTMPLKETVLPLLTDVDPLVELTGAANTVVFDGERRLGFNTDVQGIVAAFRERGIPSVERGLLLGTGATARSTVVALQRLGVHSLVVSGRTAARAEEVAELARSLGVRADVHRLGDQWPHDSFDVIASTLPGSTEIDLPILAHTGVLFDVAYGPEPSAASRLIPAEAIVDGLDMLIHQALLQVRAFLTGDPTRALPQEAEVLQAMKAAVGGF</sequence>
<organism evidence="4 5">
    <name type="scientific">Naasia lichenicola</name>
    <dbReference type="NCBI Taxonomy" id="2565933"/>
    <lineage>
        <taxon>Bacteria</taxon>
        <taxon>Bacillati</taxon>
        <taxon>Actinomycetota</taxon>
        <taxon>Actinomycetes</taxon>
        <taxon>Micrococcales</taxon>
        <taxon>Microbacteriaceae</taxon>
        <taxon>Naasia</taxon>
    </lineage>
</organism>
<dbReference type="InterPro" id="IPR022893">
    <property type="entry name" value="Shikimate_DH_fam"/>
</dbReference>